<proteinExistence type="predicted"/>
<feature type="non-terminal residue" evidence="1">
    <location>
        <position position="86"/>
    </location>
</feature>
<gene>
    <name evidence="1" type="ORF">METZ01_LOCUS145974</name>
</gene>
<name>A0A381ZV58_9ZZZZ</name>
<dbReference type="EMBL" id="UINC01022782">
    <property type="protein sequence ID" value="SVA93120.1"/>
    <property type="molecule type" value="Genomic_DNA"/>
</dbReference>
<dbReference type="AlphaFoldDB" id="A0A381ZV58"/>
<organism evidence="1">
    <name type="scientific">marine metagenome</name>
    <dbReference type="NCBI Taxonomy" id="408172"/>
    <lineage>
        <taxon>unclassified sequences</taxon>
        <taxon>metagenomes</taxon>
        <taxon>ecological metagenomes</taxon>
    </lineage>
</organism>
<protein>
    <submittedName>
        <fullName evidence="1">Uncharacterized protein</fullName>
    </submittedName>
</protein>
<reference evidence="1" key="1">
    <citation type="submission" date="2018-05" db="EMBL/GenBank/DDBJ databases">
        <authorList>
            <person name="Lanie J.A."/>
            <person name="Ng W.-L."/>
            <person name="Kazmierczak K.M."/>
            <person name="Andrzejewski T.M."/>
            <person name="Davidsen T.M."/>
            <person name="Wayne K.J."/>
            <person name="Tettelin H."/>
            <person name="Glass J.I."/>
            <person name="Rusch D."/>
            <person name="Podicherti R."/>
            <person name="Tsui H.-C.T."/>
            <person name="Winkler M.E."/>
        </authorList>
    </citation>
    <scope>NUCLEOTIDE SEQUENCE</scope>
</reference>
<accession>A0A381ZV58</accession>
<sequence length="86" mass="9862">MKQLILIFGLLIPVLTFAGNSAETNKYKKSSIELSNPIINDPLPVQMESKYVTDRSLWGRLIFDRDKVSGSHQLIEDKRKIMDLIE</sequence>
<evidence type="ECO:0000313" key="1">
    <source>
        <dbReference type="EMBL" id="SVA93120.1"/>
    </source>
</evidence>